<evidence type="ECO:0000313" key="1">
    <source>
        <dbReference type="EMBL" id="KZF23720.1"/>
    </source>
</evidence>
<dbReference type="SUPFAM" id="SSF81301">
    <property type="entry name" value="Nucleotidyltransferase"/>
    <property type="match status" value="1"/>
</dbReference>
<dbReference type="GeneID" id="28894154"/>
<dbReference type="InterPro" id="IPR043519">
    <property type="entry name" value="NT_sf"/>
</dbReference>
<dbReference type="OrthoDB" id="3259529at2759"/>
<dbReference type="Gene3D" id="3.30.460.40">
    <property type="match status" value="1"/>
</dbReference>
<dbReference type="InParanoid" id="A0A165HM49"/>
<reference evidence="1 2" key="1">
    <citation type="journal article" date="2016" name="Fungal Biol.">
        <title>The genome of Xylona heveae provides a window into fungal endophytism.</title>
        <authorList>
            <person name="Gazis R."/>
            <person name="Kuo A."/>
            <person name="Riley R."/>
            <person name="LaButti K."/>
            <person name="Lipzen A."/>
            <person name="Lin J."/>
            <person name="Amirebrahimi M."/>
            <person name="Hesse C.N."/>
            <person name="Spatafora J.W."/>
            <person name="Henrissat B."/>
            <person name="Hainaut M."/>
            <person name="Grigoriev I.V."/>
            <person name="Hibbett D.S."/>
        </authorList>
    </citation>
    <scope>NUCLEOTIDE SEQUENCE [LARGE SCALE GENOMIC DNA]</scope>
    <source>
        <strain evidence="1 2">TC161</strain>
    </source>
</reference>
<organism evidence="1 2">
    <name type="scientific">Xylona heveae (strain CBS 132557 / TC161)</name>
    <dbReference type="NCBI Taxonomy" id="1328760"/>
    <lineage>
        <taxon>Eukaryota</taxon>
        <taxon>Fungi</taxon>
        <taxon>Dikarya</taxon>
        <taxon>Ascomycota</taxon>
        <taxon>Pezizomycotina</taxon>
        <taxon>Xylonomycetes</taxon>
        <taxon>Xylonales</taxon>
        <taxon>Xylonaceae</taxon>
        <taxon>Xylona</taxon>
    </lineage>
</organism>
<sequence length="244" mass="27629">MDILQIIKTTLAALKNADIPACLVGEIALNYYNVPRVVHDIEICIPENSLSPAVSVLCSKNMFKLEIKEDYDLFTEYKRGFPRLLATSVTTLSYAVILFSDTYFGLNPLDRNIVCQDETRSFTTYSRQILDLVSKDDIKYIPVPRLPPFFIGLCRRFLESNDGMARIAAEQLLDGMDLDEEWVKANIISAQPQVLELAMTLICEKSSCNDEFLDHDVTCFVADKEEAERLRRIPGSGFQIIASR</sequence>
<proteinExistence type="predicted"/>
<dbReference type="RefSeq" id="XP_018189275.1">
    <property type="nucleotide sequence ID" value="XM_018329017.1"/>
</dbReference>
<accession>A0A165HM49</accession>
<dbReference type="OMA" id="YKRGFPR"/>
<dbReference type="AlphaFoldDB" id="A0A165HM49"/>
<dbReference type="Proteomes" id="UP000076632">
    <property type="component" value="Unassembled WGS sequence"/>
</dbReference>
<evidence type="ECO:0000313" key="2">
    <source>
        <dbReference type="Proteomes" id="UP000076632"/>
    </source>
</evidence>
<gene>
    <name evidence="1" type="ORF">L228DRAFT_122819</name>
</gene>
<dbReference type="EMBL" id="KV407457">
    <property type="protein sequence ID" value="KZF23720.1"/>
    <property type="molecule type" value="Genomic_DNA"/>
</dbReference>
<keyword evidence="2" id="KW-1185">Reference proteome</keyword>
<protein>
    <submittedName>
        <fullName evidence="1">Uncharacterized protein</fullName>
    </submittedName>
</protein>
<name>A0A165HM49_XYLHT</name>